<accession>A0A072TDX1</accession>
<dbReference type="AlphaFoldDB" id="A0A072TDX1"/>
<gene>
    <name evidence="2" type="ORF">MTR_0752s0020</name>
</gene>
<protein>
    <submittedName>
        <fullName evidence="2 3">Uncharacterized protein</fullName>
    </submittedName>
</protein>
<feature type="non-terminal residue" evidence="2">
    <location>
        <position position="1"/>
    </location>
</feature>
<reference evidence="2 4" key="1">
    <citation type="journal article" date="2011" name="Nature">
        <title>The Medicago genome provides insight into the evolution of rhizobial symbioses.</title>
        <authorList>
            <person name="Young N.D."/>
            <person name="Debelle F."/>
            <person name="Oldroyd G.E."/>
            <person name="Geurts R."/>
            <person name="Cannon S.B."/>
            <person name="Udvardi M.K."/>
            <person name="Benedito V.A."/>
            <person name="Mayer K.F."/>
            <person name="Gouzy J."/>
            <person name="Schoof H."/>
            <person name="Van de Peer Y."/>
            <person name="Proost S."/>
            <person name="Cook D.R."/>
            <person name="Meyers B.C."/>
            <person name="Spannagl M."/>
            <person name="Cheung F."/>
            <person name="De Mita S."/>
            <person name="Krishnakumar V."/>
            <person name="Gundlach H."/>
            <person name="Zhou S."/>
            <person name="Mudge J."/>
            <person name="Bharti A.K."/>
            <person name="Murray J.D."/>
            <person name="Naoumkina M.A."/>
            <person name="Rosen B."/>
            <person name="Silverstein K.A."/>
            <person name="Tang H."/>
            <person name="Rombauts S."/>
            <person name="Zhao P.X."/>
            <person name="Zhou P."/>
            <person name="Barbe V."/>
            <person name="Bardou P."/>
            <person name="Bechner M."/>
            <person name="Bellec A."/>
            <person name="Berger A."/>
            <person name="Berges H."/>
            <person name="Bidwell S."/>
            <person name="Bisseling T."/>
            <person name="Choisne N."/>
            <person name="Couloux A."/>
            <person name="Denny R."/>
            <person name="Deshpande S."/>
            <person name="Dai X."/>
            <person name="Doyle J.J."/>
            <person name="Dudez A.M."/>
            <person name="Farmer A.D."/>
            <person name="Fouteau S."/>
            <person name="Franken C."/>
            <person name="Gibelin C."/>
            <person name="Gish J."/>
            <person name="Goldstein S."/>
            <person name="Gonzalez A.J."/>
            <person name="Green P.J."/>
            <person name="Hallab A."/>
            <person name="Hartog M."/>
            <person name="Hua A."/>
            <person name="Humphray S.J."/>
            <person name="Jeong D.H."/>
            <person name="Jing Y."/>
            <person name="Jocker A."/>
            <person name="Kenton S.M."/>
            <person name="Kim D.J."/>
            <person name="Klee K."/>
            <person name="Lai H."/>
            <person name="Lang C."/>
            <person name="Lin S."/>
            <person name="Macmil S.L."/>
            <person name="Magdelenat G."/>
            <person name="Matthews L."/>
            <person name="McCorrison J."/>
            <person name="Monaghan E.L."/>
            <person name="Mun J.H."/>
            <person name="Najar F.Z."/>
            <person name="Nicholson C."/>
            <person name="Noirot C."/>
            <person name="O'Bleness M."/>
            <person name="Paule C.R."/>
            <person name="Poulain J."/>
            <person name="Prion F."/>
            <person name="Qin B."/>
            <person name="Qu C."/>
            <person name="Retzel E.F."/>
            <person name="Riddle C."/>
            <person name="Sallet E."/>
            <person name="Samain S."/>
            <person name="Samson N."/>
            <person name="Sanders I."/>
            <person name="Saurat O."/>
            <person name="Scarpelli C."/>
            <person name="Schiex T."/>
            <person name="Segurens B."/>
            <person name="Severin A.J."/>
            <person name="Sherrier D.J."/>
            <person name="Shi R."/>
            <person name="Sims S."/>
            <person name="Singer S.R."/>
            <person name="Sinharoy S."/>
            <person name="Sterck L."/>
            <person name="Viollet A."/>
            <person name="Wang B.B."/>
            <person name="Wang K."/>
            <person name="Wang M."/>
            <person name="Wang X."/>
            <person name="Warfsmann J."/>
            <person name="Weissenbach J."/>
            <person name="White D.D."/>
            <person name="White J.D."/>
            <person name="Wiley G.B."/>
            <person name="Wincker P."/>
            <person name="Xing Y."/>
            <person name="Yang L."/>
            <person name="Yao Z."/>
            <person name="Ying F."/>
            <person name="Zhai J."/>
            <person name="Zhou L."/>
            <person name="Zuber A."/>
            <person name="Denarie J."/>
            <person name="Dixon R.A."/>
            <person name="May G.D."/>
            <person name="Schwartz D.C."/>
            <person name="Rogers J."/>
            <person name="Quetier F."/>
            <person name="Town C.D."/>
            <person name="Roe B.A."/>
        </authorList>
    </citation>
    <scope>NUCLEOTIDE SEQUENCE [LARGE SCALE GENOMIC DNA]</scope>
    <source>
        <strain evidence="2">A17</strain>
        <strain evidence="3 4">cv. Jemalong A17</strain>
    </source>
</reference>
<organism evidence="2 4">
    <name type="scientific">Medicago truncatula</name>
    <name type="common">Barrel medic</name>
    <name type="synonym">Medicago tribuloides</name>
    <dbReference type="NCBI Taxonomy" id="3880"/>
    <lineage>
        <taxon>Eukaryota</taxon>
        <taxon>Viridiplantae</taxon>
        <taxon>Streptophyta</taxon>
        <taxon>Embryophyta</taxon>
        <taxon>Tracheophyta</taxon>
        <taxon>Spermatophyta</taxon>
        <taxon>Magnoliopsida</taxon>
        <taxon>eudicotyledons</taxon>
        <taxon>Gunneridae</taxon>
        <taxon>Pentapetalae</taxon>
        <taxon>rosids</taxon>
        <taxon>fabids</taxon>
        <taxon>Fabales</taxon>
        <taxon>Fabaceae</taxon>
        <taxon>Papilionoideae</taxon>
        <taxon>50 kb inversion clade</taxon>
        <taxon>NPAAA clade</taxon>
        <taxon>Hologalegina</taxon>
        <taxon>IRL clade</taxon>
        <taxon>Trifolieae</taxon>
        <taxon>Medicago</taxon>
    </lineage>
</organism>
<dbReference type="InterPro" id="IPR056366">
    <property type="entry name" value="Ribosomal_eL24"/>
</dbReference>
<dbReference type="HOGENOM" id="CLU_015296_2_0_1"/>
<reference evidence="2 4" key="2">
    <citation type="journal article" date="2014" name="BMC Genomics">
        <title>An improved genome release (version Mt4.0) for the model legume Medicago truncatula.</title>
        <authorList>
            <person name="Tang H."/>
            <person name="Krishnakumar V."/>
            <person name="Bidwell S."/>
            <person name="Rosen B."/>
            <person name="Chan A."/>
            <person name="Zhou S."/>
            <person name="Gentzbittel L."/>
            <person name="Childs K.L."/>
            <person name="Yandell M."/>
            <person name="Gundlach H."/>
            <person name="Mayer K.F."/>
            <person name="Schwartz D.C."/>
            <person name="Town C.D."/>
        </authorList>
    </citation>
    <scope>GENOME REANNOTATION</scope>
    <source>
        <strain evidence="2">A17</strain>
        <strain evidence="3 4">cv. Jemalong A17</strain>
    </source>
</reference>
<dbReference type="GO" id="GO:0005730">
    <property type="term" value="C:nucleolus"/>
    <property type="evidence" value="ECO:0000318"/>
    <property type="project" value="GO_Central"/>
</dbReference>
<dbReference type="GO" id="GO:0003735">
    <property type="term" value="F:structural constituent of ribosome"/>
    <property type="evidence" value="ECO:0007669"/>
    <property type="project" value="InterPro"/>
</dbReference>
<feature type="compositionally biased region" description="Basic and acidic residues" evidence="1">
    <location>
        <begin position="382"/>
        <end position="398"/>
    </location>
</feature>
<dbReference type="PANTHER" id="PTHR10792">
    <property type="entry name" value="60S RIBOSOMAL PROTEIN L24"/>
    <property type="match status" value="1"/>
</dbReference>
<evidence type="ECO:0000313" key="4">
    <source>
        <dbReference type="Proteomes" id="UP000002051"/>
    </source>
</evidence>
<dbReference type="PANTHER" id="PTHR10792:SF8">
    <property type="entry name" value="RIBOSOME BIOGENESIS PROTEIN RLP24-RELATED"/>
    <property type="match status" value="1"/>
</dbReference>
<evidence type="ECO:0000313" key="2">
    <source>
        <dbReference type="EMBL" id="KEH15602.1"/>
    </source>
</evidence>
<dbReference type="Proteomes" id="UP000002051">
    <property type="component" value="Unassembled WGS sequence"/>
</dbReference>
<keyword evidence="4" id="KW-1185">Reference proteome</keyword>
<dbReference type="Gene3D" id="6.10.250.1270">
    <property type="match status" value="2"/>
</dbReference>
<feature type="region of interest" description="Disordered" evidence="1">
    <location>
        <begin position="382"/>
        <end position="407"/>
    </location>
</feature>
<evidence type="ECO:0000313" key="3">
    <source>
        <dbReference type="EnsemblPlants" id="KEH15602"/>
    </source>
</evidence>
<proteinExistence type="predicted"/>
<reference evidence="3" key="3">
    <citation type="submission" date="2015-06" db="UniProtKB">
        <authorList>
            <consortium name="EnsemblPlants"/>
        </authorList>
    </citation>
    <scope>IDENTIFICATION</scope>
    <source>
        <strain evidence="3">cv. Jemalong A17</strain>
    </source>
</reference>
<feature type="region of interest" description="Disordered" evidence="1">
    <location>
        <begin position="312"/>
        <end position="368"/>
    </location>
</feature>
<dbReference type="EMBL" id="KL403476">
    <property type="protein sequence ID" value="KEH15602.1"/>
    <property type="molecule type" value="Genomic_DNA"/>
</dbReference>
<dbReference type="GO" id="GO:0042273">
    <property type="term" value="P:ribosomal large subunit biogenesis"/>
    <property type="evidence" value="ECO:0000318"/>
    <property type="project" value="GO_Central"/>
</dbReference>
<dbReference type="EnsemblPlants" id="KEH15602">
    <property type="protein sequence ID" value="KEH15602"/>
    <property type="gene ID" value="MTR_0752s0020"/>
</dbReference>
<name>A0A072TDX1_MEDTR</name>
<sequence>MASSSSVPSIKINTNESYVLKERTVTVSLNKLDVQVEATVDLGSLERNGMDIKGYFAAQHMLDYFTMINRPSYENLVKDFWVRAKVFDRRNAEEKEVRAVKENPILKGKSRTEMGLRPFNGTEIRSTMMGMEITITVETIASACRCSNDGQYQVNDIKAKSSDLSPTHRMLKKILSECIFQKGGGTDSPSLDHKLVLFFLATYEKVNLPKYILHHMCWALRESQRTSRRQIPFGRLLSEIFVQGKHLKESGVSSDEELGTVVGKIINGKTLRSMRLIDDDNPEVLYQFIKAHFQHTGEIISYASIPDKIGGAPLKVKGKRSKNAEKDDVSAPKPKRAKTAKAEGSTASASDEVIQKKRNREPEVRDAAREAALREEVIQKKRNREPEVRDAAREAALREEEEPQMKKSKTPLFTPMVEVTPEQAQRAKEVVADELAKKKELAELYRQQRDEKLKAAGLLEVDSQSVEKASKVVTLIAETQEHTVKEATVLLQEVVPRGEGTILDSLKGIPNSPHSVEFVNVESDSNPSISSDSTSSSFDLDDITLSQKYNIHSKNHSPSSKIHKEPESSIFEHINELASQRMKVTEHLPPNHPLNRDSAFLRPLSVVLPETNPEPQIASE</sequence>
<evidence type="ECO:0000256" key="1">
    <source>
        <dbReference type="SAM" id="MobiDB-lite"/>
    </source>
</evidence>